<dbReference type="GO" id="GO:0090729">
    <property type="term" value="F:toxin activity"/>
    <property type="evidence" value="ECO:0007669"/>
    <property type="project" value="UniProtKB-KW"/>
</dbReference>
<evidence type="ECO:0000256" key="7">
    <source>
        <dbReference type="ARBA" id="ARBA00023136"/>
    </source>
</evidence>
<organism evidence="8 9">
    <name type="scientific">Sphingomonas sabuli</name>
    <dbReference type="NCBI Taxonomy" id="2764186"/>
    <lineage>
        <taxon>Bacteria</taxon>
        <taxon>Pseudomonadati</taxon>
        <taxon>Pseudomonadota</taxon>
        <taxon>Alphaproteobacteria</taxon>
        <taxon>Sphingomonadales</taxon>
        <taxon>Sphingomonadaceae</taxon>
        <taxon>Sphingomonas</taxon>
    </lineage>
</organism>
<protein>
    <submittedName>
        <fullName evidence="8">Calcium-binding protein</fullName>
    </submittedName>
</protein>
<dbReference type="GO" id="GO:0005509">
    <property type="term" value="F:calcium ion binding"/>
    <property type="evidence" value="ECO:0007669"/>
    <property type="project" value="InterPro"/>
</dbReference>
<dbReference type="Gene3D" id="2.150.10.10">
    <property type="entry name" value="Serralysin-like metalloprotease, C-terminal"/>
    <property type="match status" value="5"/>
</dbReference>
<dbReference type="Pfam" id="PF00353">
    <property type="entry name" value="HemolysinCabind"/>
    <property type="match status" value="6"/>
</dbReference>
<dbReference type="PRINTS" id="PR01488">
    <property type="entry name" value="RTXTOXINA"/>
</dbReference>
<dbReference type="InterPro" id="IPR001343">
    <property type="entry name" value="Hemolysn_Ca-bd"/>
</dbReference>
<dbReference type="EMBL" id="CP060697">
    <property type="protein sequence ID" value="QNM82910.1"/>
    <property type="molecule type" value="Genomic_DNA"/>
</dbReference>
<dbReference type="InterPro" id="IPR050557">
    <property type="entry name" value="RTX_toxin/Mannuronan_C5-epim"/>
</dbReference>
<evidence type="ECO:0000256" key="1">
    <source>
        <dbReference type="ARBA" id="ARBA00004370"/>
    </source>
</evidence>
<dbReference type="PROSITE" id="PS00330">
    <property type="entry name" value="HEMOLYSIN_CALCIUM"/>
    <property type="match status" value="4"/>
</dbReference>
<keyword evidence="4" id="KW-0800">Toxin</keyword>
<proteinExistence type="predicted"/>
<dbReference type="GO" id="GO:0005576">
    <property type="term" value="C:extracellular region"/>
    <property type="evidence" value="ECO:0007669"/>
    <property type="project" value="UniProtKB-SubCell"/>
</dbReference>
<evidence type="ECO:0000256" key="4">
    <source>
        <dbReference type="ARBA" id="ARBA00022656"/>
    </source>
</evidence>
<dbReference type="AlphaFoldDB" id="A0A7G9L2R1"/>
<dbReference type="InterPro" id="IPR003995">
    <property type="entry name" value="RTX_toxin_determinant-A"/>
</dbReference>
<dbReference type="SUPFAM" id="SSF51120">
    <property type="entry name" value="beta-Roll"/>
    <property type="match status" value="3"/>
</dbReference>
<keyword evidence="5" id="KW-0677">Repeat</keyword>
<gene>
    <name evidence="8" type="ORF">H8M03_00625</name>
</gene>
<accession>A0A7G9L2R1</accession>
<keyword evidence="6" id="KW-0843">Virulence</keyword>
<sequence length="629" mass="64846">MTTITFSAGVRMDSFLNTGTAFRDSIVNGEVTGSSENFVEVTELDGARDTFFGTGLGEISQNMPTVGTITRWTYELPDTEVWDIEGFSIDAQTFADLVLNDEVYSLLRDYLMTNADTVNGSGFDDTLMGFDGSDTLYGNAGHDQLIGGANSDIMVGGTGDDVYFVEDFTDQIVELSDEGVDMVYTTLSSFELTANFESLVYYGEEFSSFIGIGNSTGNYLEGWNGDDILNGRAGSDVMNGMGGNDVFVIDEAGDAVIENAGEGTDEVRASISYTLGENVENLTLTGTANLNATGNGVGNLIFGNSGDNVINGAGGADTMRGGAGDDTYFVNDAGDIVAEAAGAGDDTVRSSVNFTLSNNVETLLLTGSAAINGYGNAQANTLLGNAGANVLNGGAGADTMRGGQGDDIYVVDNAGDRVVEASGAGIDSVRSLVTFVLDDNIEELQLTGGAAINGVGNTLDNRITGNAGANTLAGRDGADALVGDAGDDRLLGDAGSDSLNGGTGADWIEGGSGQDALTGGAGADLFVFHDGDFSGATPPTADRIRDFSNAEGDRIRLNFVDANSANGAATNDAFTFIGGQAFHNVAGELRYEQVSGNTYVFGDTNGDGLADFAIRVDGLHGLTAGDFIL</sequence>
<dbReference type="KEGG" id="ssau:H8M03_00625"/>
<name>A0A7G9L2R1_9SPHN</name>
<evidence type="ECO:0000256" key="5">
    <source>
        <dbReference type="ARBA" id="ARBA00022737"/>
    </source>
</evidence>
<keyword evidence="9" id="KW-1185">Reference proteome</keyword>
<evidence type="ECO:0000313" key="8">
    <source>
        <dbReference type="EMBL" id="QNM82910.1"/>
    </source>
</evidence>
<dbReference type="Proteomes" id="UP000515861">
    <property type="component" value="Chromosome"/>
</dbReference>
<evidence type="ECO:0000256" key="3">
    <source>
        <dbReference type="ARBA" id="ARBA00022525"/>
    </source>
</evidence>
<evidence type="ECO:0000313" key="9">
    <source>
        <dbReference type="Proteomes" id="UP000515861"/>
    </source>
</evidence>
<dbReference type="PANTHER" id="PTHR38340:SF1">
    <property type="entry name" value="S-LAYER PROTEIN"/>
    <property type="match status" value="1"/>
</dbReference>
<comment type="subcellular location">
    <subcellularLocation>
        <location evidence="1">Membrane</location>
    </subcellularLocation>
    <subcellularLocation>
        <location evidence="2">Secreted</location>
    </subcellularLocation>
</comment>
<dbReference type="RefSeq" id="WP_187479865.1">
    <property type="nucleotide sequence ID" value="NZ_CP060697.1"/>
</dbReference>
<evidence type="ECO:0000256" key="6">
    <source>
        <dbReference type="ARBA" id="ARBA00023026"/>
    </source>
</evidence>
<dbReference type="InterPro" id="IPR011049">
    <property type="entry name" value="Serralysin-like_metalloprot_C"/>
</dbReference>
<dbReference type="PRINTS" id="PR00313">
    <property type="entry name" value="CABNDNGRPT"/>
</dbReference>
<dbReference type="InterPro" id="IPR018511">
    <property type="entry name" value="Hemolysin-typ_Ca-bd_CS"/>
</dbReference>
<keyword evidence="7" id="KW-0472">Membrane</keyword>
<keyword evidence="3" id="KW-0964">Secreted</keyword>
<dbReference type="PANTHER" id="PTHR38340">
    <property type="entry name" value="S-LAYER PROTEIN"/>
    <property type="match status" value="1"/>
</dbReference>
<reference evidence="8 9" key="1">
    <citation type="submission" date="2020-08" db="EMBL/GenBank/DDBJ databases">
        <title>Sphingomonas sp. sand1-3 16S ribosomal RNA gene Genome sequencing and assembly.</title>
        <authorList>
            <person name="Kang M."/>
        </authorList>
    </citation>
    <scope>NUCLEOTIDE SEQUENCE [LARGE SCALE GENOMIC DNA]</scope>
    <source>
        <strain evidence="9">sand1-3</strain>
    </source>
</reference>
<dbReference type="GO" id="GO:0016020">
    <property type="term" value="C:membrane"/>
    <property type="evidence" value="ECO:0007669"/>
    <property type="project" value="UniProtKB-SubCell"/>
</dbReference>
<evidence type="ECO:0000256" key="2">
    <source>
        <dbReference type="ARBA" id="ARBA00004613"/>
    </source>
</evidence>